<dbReference type="InterPro" id="IPR005522">
    <property type="entry name" value="IPK"/>
</dbReference>
<keyword evidence="5" id="KW-0067">ATP-binding</keyword>
<evidence type="ECO:0000256" key="3">
    <source>
        <dbReference type="ARBA" id="ARBA00022741"/>
    </source>
</evidence>
<dbReference type="PANTHER" id="PTHR12400">
    <property type="entry name" value="INOSITOL POLYPHOSPHATE KINASE"/>
    <property type="match status" value="1"/>
</dbReference>
<dbReference type="EMBL" id="AP028909">
    <property type="protein sequence ID" value="BES87489.1"/>
    <property type="molecule type" value="Genomic_DNA"/>
</dbReference>
<evidence type="ECO:0000256" key="6">
    <source>
        <dbReference type="ARBA" id="ARBA00036164"/>
    </source>
</evidence>
<dbReference type="SUPFAM" id="SSF56104">
    <property type="entry name" value="SAICAR synthase-like"/>
    <property type="match status" value="1"/>
</dbReference>
<reference evidence="9 10" key="1">
    <citation type="submission" date="2023-09" db="EMBL/GenBank/DDBJ databases">
        <title>Nesidiocoris tenuis whole genome shotgun sequence.</title>
        <authorList>
            <person name="Shibata T."/>
            <person name="Shimoda M."/>
            <person name="Kobayashi T."/>
            <person name="Uehara T."/>
        </authorList>
    </citation>
    <scope>NUCLEOTIDE SEQUENCE [LARGE SCALE GENOMIC DNA]</scope>
    <source>
        <strain evidence="9 10">Japan</strain>
    </source>
</reference>
<evidence type="ECO:0000256" key="8">
    <source>
        <dbReference type="RuleBase" id="RU363090"/>
    </source>
</evidence>
<evidence type="ECO:0000256" key="2">
    <source>
        <dbReference type="ARBA" id="ARBA00022679"/>
    </source>
</evidence>
<keyword evidence="2 8" id="KW-0808">Transferase</keyword>
<evidence type="ECO:0000313" key="10">
    <source>
        <dbReference type="Proteomes" id="UP001307889"/>
    </source>
</evidence>
<gene>
    <name evidence="9" type="ORF">NTJ_00294</name>
</gene>
<evidence type="ECO:0000313" key="9">
    <source>
        <dbReference type="EMBL" id="BES87489.1"/>
    </source>
</evidence>
<comment type="similarity">
    <text evidence="1 8">Belongs to the inositol phosphokinase (IPK) family.</text>
</comment>
<dbReference type="InterPro" id="IPR038286">
    <property type="entry name" value="IPK_sf"/>
</dbReference>
<dbReference type="Gene3D" id="3.30.470.160">
    <property type="entry name" value="Inositol polyphosphate kinase"/>
    <property type="match status" value="1"/>
</dbReference>
<keyword evidence="3" id="KW-0547">Nucleotide-binding</keyword>
<evidence type="ECO:0000256" key="1">
    <source>
        <dbReference type="ARBA" id="ARBA00007374"/>
    </source>
</evidence>
<accession>A0ABN7A5T2</accession>
<evidence type="ECO:0000256" key="7">
    <source>
        <dbReference type="ARBA" id="ARBA00036525"/>
    </source>
</evidence>
<name>A0ABN7A5T2_9HEMI</name>
<proteinExistence type="inferred from homology"/>
<evidence type="ECO:0000256" key="4">
    <source>
        <dbReference type="ARBA" id="ARBA00022777"/>
    </source>
</evidence>
<comment type="catalytic activity">
    <reaction evidence="6">
        <text>1D-myo-inositol 1,4,5-trisphosphate + 2 ATP = 1D-myo-inositol 1,3,4,5,6-pentakisphosphate + 2 ADP + 2 H(+)</text>
        <dbReference type="Rhea" id="RHEA:32359"/>
        <dbReference type="ChEBI" id="CHEBI:15378"/>
        <dbReference type="ChEBI" id="CHEBI:30616"/>
        <dbReference type="ChEBI" id="CHEBI:57733"/>
        <dbReference type="ChEBI" id="CHEBI:203600"/>
        <dbReference type="ChEBI" id="CHEBI:456216"/>
        <dbReference type="EC" id="2.7.1.151"/>
    </reaction>
</comment>
<evidence type="ECO:0000256" key="5">
    <source>
        <dbReference type="ARBA" id="ARBA00022840"/>
    </source>
</evidence>
<comment type="catalytic activity">
    <reaction evidence="7">
        <text>1D-myo-inositol 1,3,4,6-tetrakisphosphate + ATP = 1D-myo-inositol 1,3,4,5,6-pentakisphosphate + ADP + H(+)</text>
        <dbReference type="Rhea" id="RHEA:12717"/>
        <dbReference type="ChEBI" id="CHEBI:15378"/>
        <dbReference type="ChEBI" id="CHEBI:30616"/>
        <dbReference type="ChEBI" id="CHEBI:57660"/>
        <dbReference type="ChEBI" id="CHEBI:57733"/>
        <dbReference type="ChEBI" id="CHEBI:456216"/>
        <dbReference type="EC" id="2.7.1.140"/>
    </reaction>
</comment>
<protein>
    <recommendedName>
        <fullName evidence="8">Kinase</fullName>
        <ecNumber evidence="8">2.7.-.-</ecNumber>
    </recommendedName>
</protein>
<keyword evidence="4 8" id="KW-0418">Kinase</keyword>
<dbReference type="Pfam" id="PF03770">
    <property type="entry name" value="IPK"/>
    <property type="match status" value="1"/>
</dbReference>
<sequence>MDKQYSKLLPDGYAAFENQVAGHNSKDGRSPTGILKSSDGYVLKPITKQPQSDTEIGFYESITSNEKFICFRDFVPAYKGTTILNIQGLEINFLKLQDITKGYIKPCVMDVKIGSQTWDPNATASKRKAEEEKYRVSKKEFGFCIPGYQVHCLSDGSFKKMGKEEGRTLDKHSLPLALKKFFNTDFARSGELIDLFLERLGAILNMWLKQTVVHIYSSSLLFAYDAHHLELSITTKVIGNIRSCINVMMIDFAHVVPANNTLDSNYIAGLKNLIKLLEDIRSGK</sequence>
<organism evidence="9 10">
    <name type="scientific">Nesidiocoris tenuis</name>
    <dbReference type="NCBI Taxonomy" id="355587"/>
    <lineage>
        <taxon>Eukaryota</taxon>
        <taxon>Metazoa</taxon>
        <taxon>Ecdysozoa</taxon>
        <taxon>Arthropoda</taxon>
        <taxon>Hexapoda</taxon>
        <taxon>Insecta</taxon>
        <taxon>Pterygota</taxon>
        <taxon>Neoptera</taxon>
        <taxon>Paraneoptera</taxon>
        <taxon>Hemiptera</taxon>
        <taxon>Heteroptera</taxon>
        <taxon>Panheteroptera</taxon>
        <taxon>Cimicomorpha</taxon>
        <taxon>Miridae</taxon>
        <taxon>Dicyphina</taxon>
        <taxon>Nesidiocoris</taxon>
    </lineage>
</organism>
<dbReference type="Proteomes" id="UP001307889">
    <property type="component" value="Chromosome 1"/>
</dbReference>
<keyword evidence="10" id="KW-1185">Reference proteome</keyword>
<dbReference type="PANTHER" id="PTHR12400:SF51">
    <property type="entry name" value="INOSITOL POLYPHOSPHATE MULTIKINASE"/>
    <property type="match status" value="1"/>
</dbReference>
<dbReference type="EC" id="2.7.-.-" evidence="8"/>